<dbReference type="Pfam" id="PF01261">
    <property type="entry name" value="AP_endonuc_2"/>
    <property type="match status" value="1"/>
</dbReference>
<dbReference type="PANTHER" id="PTHR12110">
    <property type="entry name" value="HYDROXYPYRUVATE ISOMERASE"/>
    <property type="match status" value="1"/>
</dbReference>
<dbReference type="Gene3D" id="3.20.20.150">
    <property type="entry name" value="Divalent-metal-dependent TIM barrel enzymes"/>
    <property type="match status" value="1"/>
</dbReference>
<gene>
    <name evidence="3" type="ORF">GCM10022240_16290</name>
</gene>
<dbReference type="SUPFAM" id="SSF51658">
    <property type="entry name" value="Xylose isomerase-like"/>
    <property type="match status" value="1"/>
</dbReference>
<evidence type="ECO:0000256" key="1">
    <source>
        <dbReference type="ARBA" id="ARBA00023277"/>
    </source>
</evidence>
<dbReference type="EMBL" id="BAABAF010000005">
    <property type="protein sequence ID" value="GAA3764765.1"/>
    <property type="molecule type" value="Genomic_DNA"/>
</dbReference>
<evidence type="ECO:0000313" key="4">
    <source>
        <dbReference type="Proteomes" id="UP001500540"/>
    </source>
</evidence>
<dbReference type="InterPro" id="IPR050312">
    <property type="entry name" value="IolE/XylAMocC-like"/>
</dbReference>
<keyword evidence="3" id="KW-0413">Isomerase</keyword>
<keyword evidence="1" id="KW-0119">Carbohydrate metabolism</keyword>
<keyword evidence="4" id="KW-1185">Reference proteome</keyword>
<evidence type="ECO:0000259" key="2">
    <source>
        <dbReference type="Pfam" id="PF01261"/>
    </source>
</evidence>
<dbReference type="InterPro" id="IPR013022">
    <property type="entry name" value="Xyl_isomerase-like_TIM-brl"/>
</dbReference>
<name>A0ABP7GFY7_9MICO</name>
<reference evidence="4" key="1">
    <citation type="journal article" date="2019" name="Int. J. Syst. Evol. Microbiol.">
        <title>The Global Catalogue of Microorganisms (GCM) 10K type strain sequencing project: providing services to taxonomists for standard genome sequencing and annotation.</title>
        <authorList>
            <consortium name="The Broad Institute Genomics Platform"/>
            <consortium name="The Broad Institute Genome Sequencing Center for Infectious Disease"/>
            <person name="Wu L."/>
            <person name="Ma J."/>
        </authorList>
    </citation>
    <scope>NUCLEOTIDE SEQUENCE [LARGE SCALE GENOMIC DNA]</scope>
    <source>
        <strain evidence="4">JCM 16950</strain>
    </source>
</reference>
<dbReference type="GO" id="GO:0016853">
    <property type="term" value="F:isomerase activity"/>
    <property type="evidence" value="ECO:0007669"/>
    <property type="project" value="UniProtKB-KW"/>
</dbReference>
<feature type="domain" description="Xylose isomerase-like TIM barrel" evidence="2">
    <location>
        <begin position="27"/>
        <end position="255"/>
    </location>
</feature>
<dbReference type="InterPro" id="IPR036237">
    <property type="entry name" value="Xyl_isomerase-like_sf"/>
</dbReference>
<proteinExistence type="predicted"/>
<dbReference type="Proteomes" id="UP001500540">
    <property type="component" value="Unassembled WGS sequence"/>
</dbReference>
<dbReference type="PANTHER" id="PTHR12110:SF53">
    <property type="entry name" value="BLR5974 PROTEIN"/>
    <property type="match status" value="1"/>
</dbReference>
<sequence length="352" mass="38566">MGRIGADVKFRDGGCRLAETPIMAAETLARLGFGGILVRTIDEAFPTLDEGDIEAFGRMTDTLGMFVRMGIGKINPYMTAELPRVRILGEGSYLAGMQRMIRLCGVRGWTEVWTAVGGFKPDLATPFCFDRFRTDVTWPQQLEATSAFIEKLAPTLRAEGVRLNIETHEEITTHELVRLVEDHGSDIVGVCFDPANLPVRGEAVLPGARRVAPFVHLTHLRDIIMARTDAGISRFLMPAGDGQIDWDALLGVFAAREDVDLLVEGVGGTRAEMILQPDDDFWRAAHPDLDADEISELTELADRQAERAAAGIGPDLAALRTNGDVDGEYREFLTRSLAALKLRLHAVTPLAD</sequence>
<evidence type="ECO:0000313" key="3">
    <source>
        <dbReference type="EMBL" id="GAA3764765.1"/>
    </source>
</evidence>
<accession>A0ABP7GFY7</accession>
<organism evidence="3 4">
    <name type="scientific">Microbacterium kribbense</name>
    <dbReference type="NCBI Taxonomy" id="433645"/>
    <lineage>
        <taxon>Bacteria</taxon>
        <taxon>Bacillati</taxon>
        <taxon>Actinomycetota</taxon>
        <taxon>Actinomycetes</taxon>
        <taxon>Micrococcales</taxon>
        <taxon>Microbacteriaceae</taxon>
        <taxon>Microbacterium</taxon>
    </lineage>
</organism>
<comment type="caution">
    <text evidence="3">The sequence shown here is derived from an EMBL/GenBank/DDBJ whole genome shotgun (WGS) entry which is preliminary data.</text>
</comment>
<protein>
    <submittedName>
        <fullName evidence="3">Sugar phosphate isomerase/epimerase</fullName>
    </submittedName>
</protein>